<dbReference type="InterPro" id="IPR001283">
    <property type="entry name" value="CRISP-related"/>
</dbReference>
<keyword evidence="1" id="KW-0732">Signal</keyword>
<dbReference type="InterPro" id="IPR014044">
    <property type="entry name" value="CAP_dom"/>
</dbReference>
<sequence length="236" mass="26107">MKTILVLTCLIAVSTAYSVQEDMLERHNKDRRRHGAKDLVTNQDLVDIAQICADRNAARDKIDHDCAESEDYGENLAWSMDSEGSPPPDEKTAVEDGYTGWYKENKNYDYNTGKSKGGVIGHFTQIVWKGTTQLGCAYAKNEDAASAVVGCVYNPPGNYGGKYKTNVGNKCPGVTEPDPSQRCKMPTARPMFCQPDLHRDVAGNRQRGYLPVQQQLPAMLSALCQAWPICCSMQYA</sequence>
<reference evidence="3" key="1">
    <citation type="submission" date="2021-06" db="EMBL/GenBank/DDBJ databases">
        <authorList>
            <person name="Hodson N. C."/>
            <person name="Mongue J. A."/>
            <person name="Jaron S. K."/>
        </authorList>
    </citation>
    <scope>NUCLEOTIDE SEQUENCE</scope>
</reference>
<name>A0A8J2L535_9HEXA</name>
<evidence type="ECO:0000259" key="2">
    <source>
        <dbReference type="SMART" id="SM00198"/>
    </source>
</evidence>
<dbReference type="EMBL" id="CAJVCH010535441">
    <property type="protein sequence ID" value="CAG7825213.1"/>
    <property type="molecule type" value="Genomic_DNA"/>
</dbReference>
<feature type="chain" id="PRO_5035215927" description="SCP domain-containing protein" evidence="1">
    <location>
        <begin position="17"/>
        <end position="236"/>
    </location>
</feature>
<accession>A0A8J2L535</accession>
<comment type="caution">
    <text evidence="3">The sequence shown here is derived from an EMBL/GenBank/DDBJ whole genome shotgun (WGS) entry which is preliminary data.</text>
</comment>
<dbReference type="GO" id="GO:0005576">
    <property type="term" value="C:extracellular region"/>
    <property type="evidence" value="ECO:0007669"/>
    <property type="project" value="InterPro"/>
</dbReference>
<dbReference type="OrthoDB" id="337038at2759"/>
<evidence type="ECO:0000256" key="1">
    <source>
        <dbReference type="SAM" id="SignalP"/>
    </source>
</evidence>
<dbReference type="InterPro" id="IPR034113">
    <property type="entry name" value="SCP_GAPR1-like"/>
</dbReference>
<feature type="signal peptide" evidence="1">
    <location>
        <begin position="1"/>
        <end position="16"/>
    </location>
</feature>
<protein>
    <recommendedName>
        <fullName evidence="2">SCP domain-containing protein</fullName>
    </recommendedName>
</protein>
<dbReference type="Proteomes" id="UP000708208">
    <property type="component" value="Unassembled WGS sequence"/>
</dbReference>
<dbReference type="PANTHER" id="PTHR10334">
    <property type="entry name" value="CYSTEINE-RICH SECRETORY PROTEIN-RELATED"/>
    <property type="match status" value="1"/>
</dbReference>
<proteinExistence type="predicted"/>
<dbReference type="SMART" id="SM00198">
    <property type="entry name" value="SCP"/>
    <property type="match status" value="1"/>
</dbReference>
<dbReference type="PROSITE" id="PS01009">
    <property type="entry name" value="CRISP_1"/>
    <property type="match status" value="1"/>
</dbReference>
<evidence type="ECO:0000313" key="3">
    <source>
        <dbReference type="EMBL" id="CAG7825213.1"/>
    </source>
</evidence>
<gene>
    <name evidence="3" type="ORF">AFUS01_LOCUS35337</name>
</gene>
<keyword evidence="4" id="KW-1185">Reference proteome</keyword>
<evidence type="ECO:0000313" key="4">
    <source>
        <dbReference type="Proteomes" id="UP000708208"/>
    </source>
</evidence>
<dbReference type="Pfam" id="PF00188">
    <property type="entry name" value="CAP"/>
    <property type="match status" value="1"/>
</dbReference>
<dbReference type="CDD" id="cd05382">
    <property type="entry name" value="CAP_GAPR1-like"/>
    <property type="match status" value="1"/>
</dbReference>
<feature type="domain" description="SCP" evidence="2">
    <location>
        <begin position="18"/>
        <end position="161"/>
    </location>
</feature>
<dbReference type="AlphaFoldDB" id="A0A8J2L535"/>
<dbReference type="InterPro" id="IPR018244">
    <property type="entry name" value="Allrgn_V5/Tpx1_CS"/>
</dbReference>
<organism evidence="3 4">
    <name type="scientific">Allacma fusca</name>
    <dbReference type="NCBI Taxonomy" id="39272"/>
    <lineage>
        <taxon>Eukaryota</taxon>
        <taxon>Metazoa</taxon>
        <taxon>Ecdysozoa</taxon>
        <taxon>Arthropoda</taxon>
        <taxon>Hexapoda</taxon>
        <taxon>Collembola</taxon>
        <taxon>Symphypleona</taxon>
        <taxon>Sminthuridae</taxon>
        <taxon>Allacma</taxon>
    </lineage>
</organism>